<evidence type="ECO:0000256" key="5">
    <source>
        <dbReference type="ARBA" id="ARBA00022692"/>
    </source>
</evidence>
<organism evidence="9 10">
    <name type="scientific">Novosphingobium flavum</name>
    <dbReference type="NCBI Taxonomy" id="1778672"/>
    <lineage>
        <taxon>Bacteria</taxon>
        <taxon>Pseudomonadati</taxon>
        <taxon>Pseudomonadota</taxon>
        <taxon>Alphaproteobacteria</taxon>
        <taxon>Sphingomonadales</taxon>
        <taxon>Sphingomonadaceae</taxon>
        <taxon>Novosphingobium</taxon>
    </lineage>
</organism>
<dbReference type="EMBL" id="JACLAW010000011">
    <property type="protein sequence ID" value="MBC2666710.1"/>
    <property type="molecule type" value="Genomic_DNA"/>
</dbReference>
<evidence type="ECO:0000256" key="3">
    <source>
        <dbReference type="ARBA" id="ARBA00022475"/>
    </source>
</evidence>
<keyword evidence="10" id="KW-1185">Reference proteome</keyword>
<feature type="transmembrane region" description="Helical" evidence="8">
    <location>
        <begin position="364"/>
        <end position="384"/>
    </location>
</feature>
<dbReference type="PANTHER" id="PTHR23535:SF2">
    <property type="entry name" value="SUGAR EFFLUX TRANSPORTER A-RELATED"/>
    <property type="match status" value="1"/>
</dbReference>
<dbReference type="Gene3D" id="1.20.1250.20">
    <property type="entry name" value="MFS general substrate transporter like domains"/>
    <property type="match status" value="2"/>
</dbReference>
<feature type="transmembrane region" description="Helical" evidence="8">
    <location>
        <begin position="304"/>
        <end position="325"/>
    </location>
</feature>
<name>A0A7X1FTI9_9SPHN</name>
<dbReference type="GO" id="GO:0005886">
    <property type="term" value="C:plasma membrane"/>
    <property type="evidence" value="ECO:0007669"/>
    <property type="project" value="UniProtKB-SubCell"/>
</dbReference>
<feature type="transmembrane region" description="Helical" evidence="8">
    <location>
        <begin position="337"/>
        <end position="358"/>
    </location>
</feature>
<dbReference type="InterPro" id="IPR036259">
    <property type="entry name" value="MFS_trans_sf"/>
</dbReference>
<dbReference type="GO" id="GO:0022857">
    <property type="term" value="F:transmembrane transporter activity"/>
    <property type="evidence" value="ECO:0007669"/>
    <property type="project" value="InterPro"/>
</dbReference>
<keyword evidence="5 8" id="KW-0812">Transmembrane</keyword>
<evidence type="ECO:0000256" key="7">
    <source>
        <dbReference type="ARBA" id="ARBA00023136"/>
    </source>
</evidence>
<dbReference type="Pfam" id="PF07690">
    <property type="entry name" value="MFS_1"/>
    <property type="match status" value="1"/>
</dbReference>
<evidence type="ECO:0000256" key="4">
    <source>
        <dbReference type="ARBA" id="ARBA00022597"/>
    </source>
</evidence>
<comment type="caution">
    <text evidence="9">The sequence shown here is derived from an EMBL/GenBank/DDBJ whole genome shotgun (WGS) entry which is preliminary data.</text>
</comment>
<evidence type="ECO:0000256" key="8">
    <source>
        <dbReference type="SAM" id="Phobius"/>
    </source>
</evidence>
<dbReference type="PANTHER" id="PTHR23535">
    <property type="entry name" value="SUGAR EFFLUX TRANSPORTER A-RELATED"/>
    <property type="match status" value="1"/>
</dbReference>
<evidence type="ECO:0000256" key="6">
    <source>
        <dbReference type="ARBA" id="ARBA00022989"/>
    </source>
</evidence>
<keyword evidence="4" id="KW-0762">Sugar transport</keyword>
<feature type="transmembrane region" description="Helical" evidence="8">
    <location>
        <begin position="99"/>
        <end position="121"/>
    </location>
</feature>
<dbReference type="RefSeq" id="WP_185665006.1">
    <property type="nucleotide sequence ID" value="NZ_JACLAW010000011.1"/>
</dbReference>
<reference evidence="9 10" key="1">
    <citation type="submission" date="2020-08" db="EMBL/GenBank/DDBJ databases">
        <title>The genome sequence of type strain Novosphingobium flavum NBRC 111647.</title>
        <authorList>
            <person name="Liu Y."/>
        </authorList>
    </citation>
    <scope>NUCLEOTIDE SEQUENCE [LARGE SCALE GENOMIC DNA]</scope>
    <source>
        <strain evidence="9 10">NBRC 111647</strain>
    </source>
</reference>
<feature type="transmembrane region" description="Helical" evidence="8">
    <location>
        <begin position="74"/>
        <end position="93"/>
    </location>
</feature>
<comment type="subcellular location">
    <subcellularLocation>
        <location evidence="1">Cell membrane</location>
        <topology evidence="1">Multi-pass membrane protein</topology>
    </subcellularLocation>
</comment>
<accession>A0A7X1FTI9</accession>
<feature type="transmembrane region" description="Helical" evidence="8">
    <location>
        <begin position="278"/>
        <end position="298"/>
    </location>
</feature>
<evidence type="ECO:0008006" key="11">
    <source>
        <dbReference type="Google" id="ProtNLM"/>
    </source>
</evidence>
<dbReference type="SUPFAM" id="SSF103473">
    <property type="entry name" value="MFS general substrate transporter"/>
    <property type="match status" value="1"/>
</dbReference>
<gene>
    <name evidence="9" type="ORF">H7F51_14405</name>
</gene>
<dbReference type="InterPro" id="IPR011701">
    <property type="entry name" value="MFS"/>
</dbReference>
<feature type="transmembrane region" description="Helical" evidence="8">
    <location>
        <begin position="214"/>
        <end position="238"/>
    </location>
</feature>
<feature type="transmembrane region" description="Helical" evidence="8">
    <location>
        <begin position="250"/>
        <end position="271"/>
    </location>
</feature>
<evidence type="ECO:0000256" key="2">
    <source>
        <dbReference type="ARBA" id="ARBA00022448"/>
    </source>
</evidence>
<dbReference type="Proteomes" id="UP000566813">
    <property type="component" value="Unassembled WGS sequence"/>
</dbReference>
<dbReference type="AlphaFoldDB" id="A0A7X1FTI9"/>
<protein>
    <recommendedName>
        <fullName evidence="11">MFS transporter</fullName>
    </recommendedName>
</protein>
<evidence type="ECO:0000256" key="1">
    <source>
        <dbReference type="ARBA" id="ARBA00004651"/>
    </source>
</evidence>
<evidence type="ECO:0000313" key="9">
    <source>
        <dbReference type="EMBL" id="MBC2666710.1"/>
    </source>
</evidence>
<keyword evidence="2" id="KW-0813">Transport</keyword>
<feature type="transmembrane region" description="Helical" evidence="8">
    <location>
        <begin position="39"/>
        <end position="62"/>
    </location>
</feature>
<keyword evidence="3" id="KW-1003">Cell membrane</keyword>
<proteinExistence type="predicted"/>
<feature type="transmembrane region" description="Helical" evidence="8">
    <location>
        <begin position="142"/>
        <end position="160"/>
    </location>
</feature>
<feature type="transmembrane region" description="Helical" evidence="8">
    <location>
        <begin position="166"/>
        <end position="188"/>
    </location>
</feature>
<evidence type="ECO:0000313" key="10">
    <source>
        <dbReference type="Proteomes" id="UP000566813"/>
    </source>
</evidence>
<keyword evidence="7 8" id="KW-0472">Membrane</keyword>
<keyword evidence="6 8" id="KW-1133">Transmembrane helix</keyword>
<sequence>MRSRTLAGPVLFATIFLAGLSASAIGPYRGIVAINYLGMSNSLFATVTAISSIGTAGVSLLLGHFSDQIHDRRLGVLLCATFAGLAYALIFIVRSKFSYVAAFCAILPLGGALFSQSFSFSRAYMERARPGSAQFFMSALRTLYSLAWVVSQALVGWIAYRYSVFGVFGAAMIAQIALIAVFSLLFLIPETKVGRVAPLPIQCAPSGTLPFDRLVGIGGVSLLRASVFLHSMTLPLILTGPFRGTLADVSLVSALCAGLEIPFMLAWGYAAGRFAKEWIIIVNALLYAAYLLLVHFSHSVHDVLWLQGLNALAMAGLVSIPISYIQESIKGRVGLSTSLFDLMVVVAQIIASIIFAAIPSEDNFLTVLVAGSGISLAGALALGLSMKIQPEALNSEN</sequence>